<dbReference type="EMBL" id="GG738874">
    <property type="protein sequence ID" value="EFC43305.1"/>
    <property type="molecule type" value="Genomic_DNA"/>
</dbReference>
<dbReference type="OrthoDB" id="1678912at2759"/>
<dbReference type="Gene3D" id="2.60.120.650">
    <property type="entry name" value="Cupin"/>
    <property type="match status" value="1"/>
</dbReference>
<dbReference type="eggNOG" id="KOG1246">
    <property type="taxonomic scope" value="Eukaryota"/>
</dbReference>
<dbReference type="InParanoid" id="D2VIN6"/>
<proteinExistence type="predicted"/>
<gene>
    <name evidence="4" type="ORF">NAEGRDRAFT_68741</name>
</gene>
<name>D2VIN6_NAEGR</name>
<evidence type="ECO:0000259" key="3">
    <source>
        <dbReference type="PROSITE" id="PS51184"/>
    </source>
</evidence>
<dbReference type="InterPro" id="IPR003347">
    <property type="entry name" value="JmjC_dom"/>
</dbReference>
<dbReference type="SMART" id="SM00545">
    <property type="entry name" value="JmjN"/>
    <property type="match status" value="1"/>
</dbReference>
<dbReference type="Pfam" id="PF02375">
    <property type="entry name" value="JmjN"/>
    <property type="match status" value="1"/>
</dbReference>
<dbReference type="GO" id="GO:0032452">
    <property type="term" value="F:histone demethylase activity"/>
    <property type="evidence" value="ECO:0007669"/>
    <property type="project" value="TreeGrafter"/>
</dbReference>
<dbReference type="GeneID" id="8861980"/>
<dbReference type="PROSITE" id="PS51183">
    <property type="entry name" value="JMJN"/>
    <property type="match status" value="1"/>
</dbReference>
<dbReference type="FunCoup" id="D2VIN6">
    <property type="interactions" value="154"/>
</dbReference>
<feature type="compositionally biased region" description="Basic and acidic residues" evidence="1">
    <location>
        <begin position="109"/>
        <end position="133"/>
    </location>
</feature>
<dbReference type="PROSITE" id="PS51184">
    <property type="entry name" value="JMJC"/>
    <property type="match status" value="1"/>
</dbReference>
<accession>D2VIN6</accession>
<dbReference type="SMART" id="SM00558">
    <property type="entry name" value="JmjC"/>
    <property type="match status" value="1"/>
</dbReference>
<dbReference type="GO" id="GO:0000785">
    <property type="term" value="C:chromatin"/>
    <property type="evidence" value="ECO:0007669"/>
    <property type="project" value="TreeGrafter"/>
</dbReference>
<dbReference type="Pfam" id="PF02373">
    <property type="entry name" value="JmjC"/>
    <property type="match status" value="1"/>
</dbReference>
<dbReference type="GO" id="GO:0005634">
    <property type="term" value="C:nucleus"/>
    <property type="evidence" value="ECO:0007669"/>
    <property type="project" value="TreeGrafter"/>
</dbReference>
<dbReference type="RefSeq" id="XP_002676049.1">
    <property type="nucleotide sequence ID" value="XM_002676003.1"/>
</dbReference>
<dbReference type="Proteomes" id="UP000006671">
    <property type="component" value="Unassembled WGS sequence"/>
</dbReference>
<sequence length="573" mass="65964">MFDPSDMSNIPLAGTVYPTEEEFKNPIEYLESVRHLGEKYGILKIVPPEKYKLDPAEDFDDLQVKANAFKFICKIQNINQLQFRNKKQKLEFENNIKSEVDESSSLENSLKRKAENLSDSPQKRLKDNSDKSFKPIITSMGGDDSFGFERTKKEISLKKYKEMADEFSRRHLKSIQKQLSPSSPEEKRLKTCENAKSSTNSSNLDMTSLSDDEIEKEYWRIVNNHEETVTVQYGNDLPVSDYQTFFPASWKQGWDANLLPKLPDSLLSFLNIDIPGVNTPMLYVGMLFSSFCWHVEDHFMYAMNFIHHGAPKQWYGIPASGADKFEEVFRRMFPNLMDGQPAILHMLVTQISPAILAREGVPVYRIVHEPGTFIITFPRAYHAGFNQGFNIAESVNFTSTSWLPYNRLALSKYYECKRATTFPYEHLILSAVTSIISGKSNPSTSKYTFSTRESLKDELSYISKDEKELRECLAALLTDKTPRQMPQISNRNIEKLRTCSKKDNNIRCCQCNSDCYISAAVLKGRKKEDNFCLRCAIEKAKESEDFAKKCYMIERMTLKDLEILIEKFEKVLA</sequence>
<reference evidence="4 5" key="1">
    <citation type="journal article" date="2010" name="Cell">
        <title>The genome of Naegleria gruberi illuminates early eukaryotic versatility.</title>
        <authorList>
            <person name="Fritz-Laylin L.K."/>
            <person name="Prochnik S.E."/>
            <person name="Ginger M.L."/>
            <person name="Dacks J.B."/>
            <person name="Carpenter M.L."/>
            <person name="Field M.C."/>
            <person name="Kuo A."/>
            <person name="Paredez A."/>
            <person name="Chapman J."/>
            <person name="Pham J."/>
            <person name="Shu S."/>
            <person name="Neupane R."/>
            <person name="Cipriano M."/>
            <person name="Mancuso J."/>
            <person name="Tu H."/>
            <person name="Salamov A."/>
            <person name="Lindquist E."/>
            <person name="Shapiro H."/>
            <person name="Lucas S."/>
            <person name="Grigoriev I.V."/>
            <person name="Cande W.Z."/>
            <person name="Fulton C."/>
            <person name="Rokhsar D.S."/>
            <person name="Dawson S.C."/>
        </authorList>
    </citation>
    <scope>NUCLEOTIDE SEQUENCE [LARGE SCALE GENOMIC DNA]</scope>
    <source>
        <strain evidence="4 5">NEG-M</strain>
    </source>
</reference>
<evidence type="ECO:0000259" key="2">
    <source>
        <dbReference type="PROSITE" id="PS51183"/>
    </source>
</evidence>
<dbReference type="STRING" id="5762.D2VIN6"/>
<dbReference type="GO" id="GO:0010468">
    <property type="term" value="P:regulation of gene expression"/>
    <property type="evidence" value="ECO:0007669"/>
    <property type="project" value="TreeGrafter"/>
</dbReference>
<dbReference type="AlphaFoldDB" id="D2VIN6"/>
<feature type="domain" description="JmjN" evidence="2">
    <location>
        <begin position="13"/>
        <end position="54"/>
    </location>
</feature>
<evidence type="ECO:0000313" key="5">
    <source>
        <dbReference type="Proteomes" id="UP000006671"/>
    </source>
</evidence>
<evidence type="ECO:0000313" key="4">
    <source>
        <dbReference type="EMBL" id="EFC43305.1"/>
    </source>
</evidence>
<feature type="region of interest" description="Disordered" evidence="1">
    <location>
        <begin position="103"/>
        <end position="138"/>
    </location>
</feature>
<evidence type="ECO:0000256" key="1">
    <source>
        <dbReference type="SAM" id="MobiDB-lite"/>
    </source>
</evidence>
<keyword evidence="5" id="KW-1185">Reference proteome</keyword>
<dbReference type="InterPro" id="IPR003349">
    <property type="entry name" value="JmjN"/>
</dbReference>
<dbReference type="VEuPathDB" id="AmoebaDB:NAEGRDRAFT_68741"/>
<dbReference type="SUPFAM" id="SSF51197">
    <property type="entry name" value="Clavaminate synthase-like"/>
    <property type="match status" value="1"/>
</dbReference>
<organism evidence="5">
    <name type="scientific">Naegleria gruberi</name>
    <name type="common">Amoeba</name>
    <dbReference type="NCBI Taxonomy" id="5762"/>
    <lineage>
        <taxon>Eukaryota</taxon>
        <taxon>Discoba</taxon>
        <taxon>Heterolobosea</taxon>
        <taxon>Tetramitia</taxon>
        <taxon>Eutetramitia</taxon>
        <taxon>Vahlkampfiidae</taxon>
        <taxon>Naegleria</taxon>
    </lineage>
</organism>
<protein>
    <submittedName>
        <fullName evidence="4">Histone demethlylase</fullName>
    </submittedName>
</protein>
<dbReference type="KEGG" id="ngr:NAEGRDRAFT_68741"/>
<feature type="domain" description="JmjC" evidence="3">
    <location>
        <begin position="248"/>
        <end position="414"/>
    </location>
</feature>
<dbReference type="PANTHER" id="PTHR10694">
    <property type="entry name" value="LYSINE-SPECIFIC DEMETHYLASE"/>
    <property type="match status" value="1"/>
</dbReference>